<name>A0ABY5DLG8_9GAMM</name>
<evidence type="ECO:0000313" key="1">
    <source>
        <dbReference type="EMBL" id="UTC24622.1"/>
    </source>
</evidence>
<gene>
    <name evidence="1" type="ORF">MMH89_00380</name>
</gene>
<evidence type="ECO:0000313" key="2">
    <source>
        <dbReference type="Proteomes" id="UP001055955"/>
    </source>
</evidence>
<protein>
    <submittedName>
        <fullName evidence="1">Uncharacterized protein</fullName>
    </submittedName>
</protein>
<proteinExistence type="predicted"/>
<accession>A0ABY5DLG8</accession>
<reference evidence="1 2" key="1">
    <citation type="journal article" date="2022" name="Nat. Microbiol.">
        <title>The microbiome of a bacterivorous marine choanoflagellate contains a resource-demanding obligate bacterial associate.</title>
        <authorList>
            <person name="Needham D.M."/>
            <person name="Poirier C."/>
            <person name="Bachy C."/>
            <person name="George E.E."/>
            <person name="Wilken S."/>
            <person name="Yung C.C.M."/>
            <person name="Limardo A.J."/>
            <person name="Morando M."/>
            <person name="Sudek L."/>
            <person name="Malmstrom R.R."/>
            <person name="Keeling P.J."/>
            <person name="Santoro A.E."/>
            <person name="Worden A.Z."/>
        </authorList>
    </citation>
    <scope>NUCLEOTIDE SEQUENCE [LARGE SCALE GENOMIC DNA]</scope>
    <source>
        <strain evidence="1 2">Comchoano-1</strain>
    </source>
</reference>
<sequence length="72" mass="8656">MQDPKLEDFDEYYSLFPRPIRALMRCFKQECNFAIRSMILRLGLVSKQEYQVTQDLLIQAQEKIKKLEEQLS</sequence>
<dbReference type="Proteomes" id="UP001055955">
    <property type="component" value="Chromosome"/>
</dbReference>
<keyword evidence="2" id="KW-1185">Reference proteome</keyword>
<dbReference type="EMBL" id="CP092900">
    <property type="protein sequence ID" value="UTC24622.1"/>
    <property type="molecule type" value="Genomic_DNA"/>
</dbReference>
<organism evidence="1 2">
    <name type="scientific">Candidatus Comchoanobacter bicostacola</name>
    <dbReference type="NCBI Taxonomy" id="2919598"/>
    <lineage>
        <taxon>Bacteria</taxon>
        <taxon>Pseudomonadati</taxon>
        <taxon>Pseudomonadota</taxon>
        <taxon>Gammaproteobacteria</taxon>
        <taxon>Candidatus Comchoanobacterales</taxon>
        <taxon>Candidatus Comchoanobacteraceae</taxon>
        <taxon>Candidatus Comchoanobacter</taxon>
    </lineage>
</organism>
<dbReference type="RefSeq" id="WP_258568407.1">
    <property type="nucleotide sequence ID" value="NZ_CP092900.1"/>
</dbReference>